<protein>
    <recommendedName>
        <fullName evidence="4">TM2 domain protein</fullName>
    </recommendedName>
</protein>
<accession>A0A2T0B3P8</accession>
<name>A0A2T0B3P8_9CLOT</name>
<dbReference type="Proteomes" id="UP000239706">
    <property type="component" value="Unassembled WGS sequence"/>
</dbReference>
<feature type="transmembrane region" description="Helical" evidence="1">
    <location>
        <begin position="93"/>
        <end position="118"/>
    </location>
</feature>
<dbReference type="RefSeq" id="WP_106063698.1">
    <property type="nucleotide sequence ID" value="NZ_PVXO01000044.1"/>
</dbReference>
<keyword evidence="1" id="KW-0472">Membrane</keyword>
<feature type="transmembrane region" description="Helical" evidence="1">
    <location>
        <begin position="36"/>
        <end position="60"/>
    </location>
</feature>
<dbReference type="OrthoDB" id="82335at2"/>
<dbReference type="EMBL" id="PVXO01000044">
    <property type="protein sequence ID" value="PRR78518.1"/>
    <property type="molecule type" value="Genomic_DNA"/>
</dbReference>
<comment type="caution">
    <text evidence="2">The sequence shown here is derived from an EMBL/GenBank/DDBJ whole genome shotgun (WGS) entry which is preliminary data.</text>
</comment>
<organism evidence="2 3">
    <name type="scientific">Clostridium liquoris</name>
    <dbReference type="NCBI Taxonomy" id="1289519"/>
    <lineage>
        <taxon>Bacteria</taxon>
        <taxon>Bacillati</taxon>
        <taxon>Bacillota</taxon>
        <taxon>Clostridia</taxon>
        <taxon>Eubacteriales</taxon>
        <taxon>Clostridiaceae</taxon>
        <taxon>Clostridium</taxon>
    </lineage>
</organism>
<proteinExistence type="predicted"/>
<keyword evidence="3" id="KW-1185">Reference proteome</keyword>
<sequence>MQNKKFWAYFFALIPGAGHMYLGLQKKGIQLMVSFFLLITLCSWVDIPLFAIFIPVIWFYSIFDVRRILQLGITQDDTINFNIPLNINGNKTFAYILIFIGCIALLKNVILPIANVYISWEVIHYFKTIIVSLMFIGIGIKLLMGNKRLLLPSKKEALK</sequence>
<evidence type="ECO:0008006" key="4">
    <source>
        <dbReference type="Google" id="ProtNLM"/>
    </source>
</evidence>
<dbReference type="AlphaFoldDB" id="A0A2T0B3P8"/>
<reference evidence="2 3" key="1">
    <citation type="submission" date="2018-03" db="EMBL/GenBank/DDBJ databases">
        <title>Genome sequence of Clostridium liquoris DSM 100320.</title>
        <authorList>
            <person name="Poehlein A."/>
            <person name="Daniel R."/>
        </authorList>
    </citation>
    <scope>NUCLEOTIDE SEQUENCE [LARGE SCALE GENOMIC DNA]</scope>
    <source>
        <strain evidence="2 3">DSM 100320</strain>
    </source>
</reference>
<evidence type="ECO:0000313" key="3">
    <source>
        <dbReference type="Proteomes" id="UP000239706"/>
    </source>
</evidence>
<keyword evidence="1" id="KW-1133">Transmembrane helix</keyword>
<evidence type="ECO:0000256" key="1">
    <source>
        <dbReference type="SAM" id="Phobius"/>
    </source>
</evidence>
<evidence type="ECO:0000313" key="2">
    <source>
        <dbReference type="EMBL" id="PRR78518.1"/>
    </source>
</evidence>
<keyword evidence="1" id="KW-0812">Transmembrane</keyword>
<gene>
    <name evidence="2" type="ORF">CLLI_16020</name>
</gene>
<feature type="transmembrane region" description="Helical" evidence="1">
    <location>
        <begin position="6"/>
        <end position="24"/>
    </location>
</feature>
<feature type="transmembrane region" description="Helical" evidence="1">
    <location>
        <begin position="125"/>
        <end position="144"/>
    </location>
</feature>